<organism evidence="4">
    <name type="scientific">Candidatus Shikimatogenerans sp. AspAUS03</name>
    <dbReference type="NCBI Taxonomy" id="3158563"/>
    <lineage>
        <taxon>Bacteria</taxon>
        <taxon>Pseudomonadati</taxon>
        <taxon>Bacteroidota</taxon>
        <taxon>Flavobacteriia</taxon>
        <taxon>Flavobacteriales</taxon>
        <taxon>Candidatus Shikimatogenerans</taxon>
    </lineage>
</organism>
<keyword evidence="1 4" id="KW-0689">Ribosomal protein</keyword>
<dbReference type="Gene3D" id="3.30.1390.10">
    <property type="match status" value="1"/>
</dbReference>
<dbReference type="SUPFAM" id="SSF54736">
    <property type="entry name" value="ClpS-like"/>
    <property type="match status" value="1"/>
</dbReference>
<sequence>MSKNIKKIAKIILKLNIIEINKLLNIFDKKYNLNLNNNINNNITANSNINSSNSSNNSKNDKVNYTLIIKSFGNSKLSSIKLIKEITNLTLTESKRLLDNLPSVIKKDLSKEEAKILEKKFNKIGIETELK</sequence>
<reference evidence="4" key="1">
    <citation type="submission" date="2024-06" db="EMBL/GenBank/DDBJ databases">
        <title>Diversity, functionality, and evolutionary history of bacterial symbionts in false click beetles (Coleoptera, Throscidae).</title>
        <authorList>
            <person name="Wierz J.C."/>
            <person name="Malm H."/>
            <person name="Kaltenpoth M."/>
            <person name="Engl T."/>
        </authorList>
    </citation>
    <scope>NUCLEOTIDE SEQUENCE</scope>
    <source>
        <strain evidence="4">AspAUS03</strain>
    </source>
</reference>
<dbReference type="InterPro" id="IPR014719">
    <property type="entry name" value="Ribosomal_bL12_C/ClpS-like"/>
</dbReference>
<dbReference type="GO" id="GO:0003735">
    <property type="term" value="F:structural constituent of ribosome"/>
    <property type="evidence" value="ECO:0007669"/>
    <property type="project" value="InterPro"/>
</dbReference>
<evidence type="ECO:0000259" key="3">
    <source>
        <dbReference type="Pfam" id="PF00542"/>
    </source>
</evidence>
<dbReference type="InterPro" id="IPR000206">
    <property type="entry name" value="Ribosomal_bL12"/>
</dbReference>
<dbReference type="GO" id="GO:0005840">
    <property type="term" value="C:ribosome"/>
    <property type="evidence" value="ECO:0007669"/>
    <property type="project" value="UniProtKB-KW"/>
</dbReference>
<evidence type="ECO:0000313" key="4">
    <source>
        <dbReference type="EMBL" id="XBT18822.1"/>
    </source>
</evidence>
<dbReference type="Pfam" id="PF00542">
    <property type="entry name" value="Ribosomal_L12"/>
    <property type="match status" value="1"/>
</dbReference>
<dbReference type="PANTHER" id="PTHR45987">
    <property type="entry name" value="39S RIBOSOMAL PROTEIN L12"/>
    <property type="match status" value="1"/>
</dbReference>
<name>A0AAU7QS80_9FLAO</name>
<dbReference type="GO" id="GO:0006412">
    <property type="term" value="P:translation"/>
    <property type="evidence" value="ECO:0007669"/>
    <property type="project" value="InterPro"/>
</dbReference>
<proteinExistence type="predicted"/>
<keyword evidence="2" id="KW-0687">Ribonucleoprotein</keyword>
<dbReference type="EMBL" id="CP157897">
    <property type="protein sequence ID" value="XBT18822.1"/>
    <property type="molecule type" value="Genomic_DNA"/>
</dbReference>
<evidence type="ECO:0000256" key="1">
    <source>
        <dbReference type="ARBA" id="ARBA00022980"/>
    </source>
</evidence>
<dbReference type="GO" id="GO:0003729">
    <property type="term" value="F:mRNA binding"/>
    <property type="evidence" value="ECO:0007669"/>
    <property type="project" value="TreeGrafter"/>
</dbReference>
<protein>
    <submittedName>
        <fullName evidence="4">Ribosomal protein L7/L12</fullName>
    </submittedName>
</protein>
<feature type="domain" description="Large ribosomal subunit protein bL12 C-terminal" evidence="3">
    <location>
        <begin position="66"/>
        <end position="131"/>
    </location>
</feature>
<dbReference type="AlphaFoldDB" id="A0AAU7QS80"/>
<dbReference type="PANTHER" id="PTHR45987:SF4">
    <property type="entry name" value="LARGE RIBOSOMAL SUBUNIT PROTEIN BL12M"/>
    <property type="match status" value="1"/>
</dbReference>
<accession>A0AAU7QS80</accession>
<gene>
    <name evidence="4" type="ORF">ABPD24_00705</name>
</gene>
<dbReference type="InterPro" id="IPR013823">
    <property type="entry name" value="Ribosomal_bL12_C"/>
</dbReference>
<evidence type="ECO:0000256" key="2">
    <source>
        <dbReference type="ARBA" id="ARBA00023274"/>
    </source>
</evidence>
<dbReference type="GO" id="GO:1990904">
    <property type="term" value="C:ribonucleoprotein complex"/>
    <property type="evidence" value="ECO:0007669"/>
    <property type="project" value="UniProtKB-KW"/>
</dbReference>